<feature type="active site" description="Schiff-base intermediate with substrate; via pyruvic acid" evidence="11">
    <location>
        <position position="188"/>
    </location>
</feature>
<keyword evidence="9 11" id="KW-1208">Phospholipid metabolism</keyword>
<dbReference type="HOGENOM" id="CLU_072492_0_0_5"/>
<dbReference type="EC" id="4.1.1.65" evidence="11"/>
<dbReference type="AlphaFoldDB" id="B9KI98"/>
<dbReference type="STRING" id="320483.AMF_341"/>
<comment type="catalytic activity">
    <reaction evidence="11">
        <text>a 1,2-diacyl-sn-glycero-3-phospho-L-serine + H(+) = a 1,2-diacyl-sn-glycero-3-phosphoethanolamine + CO2</text>
        <dbReference type="Rhea" id="RHEA:20828"/>
        <dbReference type="ChEBI" id="CHEBI:15378"/>
        <dbReference type="ChEBI" id="CHEBI:16526"/>
        <dbReference type="ChEBI" id="CHEBI:57262"/>
        <dbReference type="ChEBI" id="CHEBI:64612"/>
        <dbReference type="EC" id="4.1.1.65"/>
    </reaction>
</comment>
<gene>
    <name evidence="11 13" type="primary">psd</name>
    <name evidence="13" type="ordered locus">AMF_341</name>
</gene>
<dbReference type="KEGG" id="amf:AMF_341"/>
<sequence>MRYVVVYMSFPSIHRHGYPFICLAFLCSCIGFALSSSLGVIFAMITALCAYFFRDPIRVIPLNDALVASPADGVVTSIVEVESPLNDGKTVTRISIFLSLFDVHVNRVPVSGVVKSVEHRPGSFSSAGSGGAVNENERVRAVIESSVGGHCIVVEQIAGVLARRIVCDLESGKAAKLGSRMGIIRFGSRMNIYIPAGMPVSVAEGHTVVGGETIIASLDADMATVHKDLTFDKV</sequence>
<reference evidence="13 14" key="1">
    <citation type="journal article" date="2009" name="BMC Genomics">
        <title>Conservation in the face of diversity: multistrain analysis of an intracellular bacterium.</title>
        <authorList>
            <person name="Dark M.J."/>
            <person name="Herndon D.R."/>
            <person name="Kappmeyer L.S."/>
            <person name="Gonzales M.P."/>
            <person name="Nordeen E."/>
            <person name="Palmer G.H."/>
            <person name="Knowles D.P. Jr."/>
            <person name="Brayton K.A."/>
        </authorList>
    </citation>
    <scope>NUCLEOTIDE SEQUENCE [LARGE SCALE GENOMIC DNA]</scope>
    <source>
        <strain evidence="13 14">Florida</strain>
    </source>
</reference>
<evidence type="ECO:0000256" key="8">
    <source>
        <dbReference type="ARBA" id="ARBA00023239"/>
    </source>
</evidence>
<evidence type="ECO:0000256" key="11">
    <source>
        <dbReference type="HAMAP-Rule" id="MF_00664"/>
    </source>
</evidence>
<dbReference type="HAMAP" id="MF_00664">
    <property type="entry name" value="PS_decarb_PSD_A"/>
    <property type="match status" value="1"/>
</dbReference>
<feature type="modified residue" description="Pyruvic acid (Ser); by autocatalysis" evidence="11">
    <location>
        <position position="188"/>
    </location>
</feature>
<evidence type="ECO:0000313" key="13">
    <source>
        <dbReference type="EMBL" id="ACM49210.1"/>
    </source>
</evidence>
<evidence type="ECO:0000313" key="14">
    <source>
        <dbReference type="Proteomes" id="UP000007307"/>
    </source>
</evidence>
<evidence type="ECO:0000256" key="3">
    <source>
        <dbReference type="ARBA" id="ARBA00022793"/>
    </source>
</evidence>
<feature type="chain" id="PRO_5023552557" description="Phosphatidylserine decarboxylase alpha chain" evidence="11">
    <location>
        <begin position="188"/>
        <end position="234"/>
    </location>
</feature>
<comment type="subunit">
    <text evidence="11">Heterodimer of a large membrane-associated beta subunit and a small pyruvoyl-containing alpha subunit.</text>
</comment>
<feature type="chain" id="PRO_5023552558" description="Phosphatidylserine decarboxylase beta chain" evidence="11">
    <location>
        <begin position="1"/>
        <end position="187"/>
    </location>
</feature>
<dbReference type="GO" id="GO:0004609">
    <property type="term" value="F:phosphatidylserine decarboxylase activity"/>
    <property type="evidence" value="ECO:0007669"/>
    <property type="project" value="UniProtKB-UniRule"/>
</dbReference>
<evidence type="ECO:0000256" key="2">
    <source>
        <dbReference type="ARBA" id="ARBA00022516"/>
    </source>
</evidence>
<keyword evidence="14" id="KW-1185">Reference proteome</keyword>
<dbReference type="InterPro" id="IPR033175">
    <property type="entry name" value="PSD-A"/>
</dbReference>
<dbReference type="PANTHER" id="PTHR35809:SF1">
    <property type="entry name" value="ARCHAETIDYLSERINE DECARBOXYLASE PROENZYME-RELATED"/>
    <property type="match status" value="1"/>
</dbReference>
<keyword evidence="6 11" id="KW-0865">Zymogen</keyword>
<dbReference type="eggNOG" id="COG0688">
    <property type="taxonomic scope" value="Bacteria"/>
</dbReference>
<feature type="site" description="Cleavage (non-hydrolytic); by autocatalysis" evidence="11">
    <location>
        <begin position="187"/>
        <end position="188"/>
    </location>
</feature>
<comment type="pathway">
    <text evidence="11">Phospholipid metabolism; phosphatidylethanolamine biosynthesis; phosphatidylethanolamine from CDP-diacylglycerol: step 2/2.</text>
</comment>
<accession>B9KI98</accession>
<evidence type="ECO:0000256" key="6">
    <source>
        <dbReference type="ARBA" id="ARBA00023145"/>
    </source>
</evidence>
<comment type="function">
    <text evidence="11">Catalyzes the formation of phosphatidylethanolamine (PtdEtn) from phosphatidylserine (PtdSer).</text>
</comment>
<keyword evidence="2 11" id="KW-0444">Lipid biosynthesis</keyword>
<dbReference type="GO" id="GO:0005886">
    <property type="term" value="C:plasma membrane"/>
    <property type="evidence" value="ECO:0007669"/>
    <property type="project" value="UniProtKB-SubCell"/>
</dbReference>
<keyword evidence="5 11" id="KW-0472">Membrane</keyword>
<name>B9KI98_ANAMF</name>
<dbReference type="InterPro" id="IPR003817">
    <property type="entry name" value="PS_Dcarbxylase"/>
</dbReference>
<evidence type="ECO:0000256" key="12">
    <source>
        <dbReference type="SAM" id="Phobius"/>
    </source>
</evidence>
<protein>
    <recommendedName>
        <fullName evidence="11">Phosphatidylserine decarboxylase proenzyme</fullName>
        <ecNumber evidence="11">4.1.1.65</ecNumber>
    </recommendedName>
    <component>
        <recommendedName>
            <fullName evidence="11">Phosphatidylserine decarboxylase alpha chain</fullName>
        </recommendedName>
    </component>
    <component>
        <recommendedName>
            <fullName evidence="11">Phosphatidylserine decarboxylase beta chain</fullName>
        </recommendedName>
    </component>
</protein>
<evidence type="ECO:0000256" key="9">
    <source>
        <dbReference type="ARBA" id="ARBA00023264"/>
    </source>
</evidence>
<evidence type="ECO:0000256" key="10">
    <source>
        <dbReference type="ARBA" id="ARBA00023317"/>
    </source>
</evidence>
<keyword evidence="3 11" id="KW-0210">Decarboxylase</keyword>
<dbReference type="GO" id="GO:0006646">
    <property type="term" value="P:phosphatidylethanolamine biosynthetic process"/>
    <property type="evidence" value="ECO:0007669"/>
    <property type="project" value="UniProtKB-UniRule"/>
</dbReference>
<keyword evidence="1 11" id="KW-1003">Cell membrane</keyword>
<dbReference type="Proteomes" id="UP000007307">
    <property type="component" value="Chromosome"/>
</dbReference>
<evidence type="ECO:0000256" key="5">
    <source>
        <dbReference type="ARBA" id="ARBA00023136"/>
    </source>
</evidence>
<evidence type="ECO:0000256" key="7">
    <source>
        <dbReference type="ARBA" id="ARBA00023209"/>
    </source>
</evidence>
<evidence type="ECO:0000256" key="4">
    <source>
        <dbReference type="ARBA" id="ARBA00023098"/>
    </source>
</evidence>
<keyword evidence="10 11" id="KW-0670">Pyruvate</keyword>
<keyword evidence="8 11" id="KW-0456">Lyase</keyword>
<dbReference type="PROSITE" id="PS51257">
    <property type="entry name" value="PROKAR_LIPOPROTEIN"/>
    <property type="match status" value="1"/>
</dbReference>
<dbReference type="EMBL" id="CP001079">
    <property type="protein sequence ID" value="ACM49210.1"/>
    <property type="molecule type" value="Genomic_DNA"/>
</dbReference>
<comment type="cofactor">
    <cofactor evidence="11">
        <name>pyruvate</name>
        <dbReference type="ChEBI" id="CHEBI:15361"/>
    </cofactor>
    <text evidence="11">Binds 1 pyruvoyl group covalently per subunit.</text>
</comment>
<comment type="subcellular location">
    <subcellularLocation>
        <location evidence="11">Cell membrane</location>
        <topology evidence="11">Peripheral membrane protein</topology>
    </subcellularLocation>
</comment>
<dbReference type="PANTHER" id="PTHR35809">
    <property type="entry name" value="ARCHAETIDYLSERINE DECARBOXYLASE PROENZYME-RELATED"/>
    <property type="match status" value="1"/>
</dbReference>
<feature type="transmembrane region" description="Helical" evidence="12">
    <location>
        <begin position="20"/>
        <end position="53"/>
    </location>
</feature>
<organism evidence="13 14">
    <name type="scientific">Anaplasma marginale (strain Florida)</name>
    <dbReference type="NCBI Taxonomy" id="320483"/>
    <lineage>
        <taxon>Bacteria</taxon>
        <taxon>Pseudomonadati</taxon>
        <taxon>Pseudomonadota</taxon>
        <taxon>Alphaproteobacteria</taxon>
        <taxon>Rickettsiales</taxon>
        <taxon>Anaplasmataceae</taxon>
        <taxon>Anaplasma</taxon>
    </lineage>
</organism>
<keyword evidence="12" id="KW-1133">Transmembrane helix</keyword>
<keyword evidence="12" id="KW-0812">Transmembrane</keyword>
<comment type="PTM">
    <text evidence="11">Is synthesized initially as an inactive proenzyme. Formation of the active enzyme involves a self-maturation process in which the active site pyruvoyl group is generated from an internal serine residue via an autocatalytic post-translational modification. Two non-identical subunits are generated from the proenzyme in this reaction, and the pyruvate is formed at the N-terminus of the alpha chain, which is derived from the carboxyl end of the proenzyme. The post-translation cleavage follows an unusual pathway, termed non-hydrolytic serinolysis, in which the side chain hydroxyl group of the serine supplies its oxygen atom to form the C-terminus of the beta chain, while the remainder of the serine residue undergoes an oxidative deamination to produce ammonia and the pyruvoyl prosthetic group on the alpha chain.</text>
</comment>
<dbReference type="NCBIfam" id="NF003684">
    <property type="entry name" value="PRK05305.2-4"/>
    <property type="match status" value="1"/>
</dbReference>
<evidence type="ECO:0000256" key="1">
    <source>
        <dbReference type="ARBA" id="ARBA00022475"/>
    </source>
</evidence>
<dbReference type="UniPathway" id="UPA00558">
    <property type="reaction ID" value="UER00616"/>
</dbReference>
<dbReference type="Pfam" id="PF02666">
    <property type="entry name" value="PS_Dcarbxylase"/>
    <property type="match status" value="1"/>
</dbReference>
<comment type="similarity">
    <text evidence="11">Belongs to the phosphatidylserine decarboxylase family. PSD-A subfamily.</text>
</comment>
<proteinExistence type="inferred from homology"/>
<keyword evidence="7 11" id="KW-0594">Phospholipid biosynthesis</keyword>
<keyword evidence="4 11" id="KW-0443">Lipid metabolism</keyword>